<keyword evidence="6" id="KW-0235">DNA replication</keyword>
<organism evidence="10">
    <name type="scientific">marine sediment metagenome</name>
    <dbReference type="NCBI Taxonomy" id="412755"/>
    <lineage>
        <taxon>unclassified sequences</taxon>
        <taxon>metagenomes</taxon>
        <taxon>ecological metagenomes</taxon>
    </lineage>
</organism>
<dbReference type="AlphaFoldDB" id="A0A0F9J9M3"/>
<gene>
    <name evidence="10" type="ORF">LCGC14_1556970</name>
</gene>
<name>A0A0F9J9M3_9ZZZZ</name>
<feature type="non-terminal residue" evidence="10">
    <location>
        <position position="418"/>
    </location>
</feature>
<evidence type="ECO:0008006" key="11">
    <source>
        <dbReference type="Google" id="ProtNLM"/>
    </source>
</evidence>
<evidence type="ECO:0000256" key="5">
    <source>
        <dbReference type="ARBA" id="ARBA00022695"/>
    </source>
</evidence>
<feature type="region of interest" description="Disordered" evidence="9">
    <location>
        <begin position="379"/>
        <end position="418"/>
    </location>
</feature>
<dbReference type="GO" id="GO:0005737">
    <property type="term" value="C:cytoplasm"/>
    <property type="evidence" value="ECO:0007669"/>
    <property type="project" value="UniProtKB-SubCell"/>
</dbReference>
<dbReference type="Gene3D" id="3.70.10.10">
    <property type="match status" value="1"/>
</dbReference>
<evidence type="ECO:0000256" key="6">
    <source>
        <dbReference type="ARBA" id="ARBA00022705"/>
    </source>
</evidence>
<evidence type="ECO:0000256" key="2">
    <source>
        <dbReference type="ARBA" id="ARBA00010752"/>
    </source>
</evidence>
<keyword evidence="7" id="KW-0239">DNA-directed DNA polymerase</keyword>
<dbReference type="InterPro" id="IPR046938">
    <property type="entry name" value="DNA_clamp_sf"/>
</dbReference>
<keyword evidence="4" id="KW-0808">Transferase</keyword>
<comment type="subcellular location">
    <subcellularLocation>
        <location evidence="1">Cytoplasm</location>
    </subcellularLocation>
</comment>
<evidence type="ECO:0000256" key="7">
    <source>
        <dbReference type="ARBA" id="ARBA00022932"/>
    </source>
</evidence>
<accession>A0A0F9J9M3</accession>
<reference evidence="10" key="1">
    <citation type="journal article" date="2015" name="Nature">
        <title>Complex archaea that bridge the gap between prokaryotes and eukaryotes.</title>
        <authorList>
            <person name="Spang A."/>
            <person name="Saw J.H."/>
            <person name="Jorgensen S.L."/>
            <person name="Zaremba-Niedzwiedzka K."/>
            <person name="Martijn J."/>
            <person name="Lind A.E."/>
            <person name="van Eijk R."/>
            <person name="Schleper C."/>
            <person name="Guy L."/>
            <person name="Ettema T.J."/>
        </authorList>
    </citation>
    <scope>NUCLEOTIDE SEQUENCE</scope>
</reference>
<keyword evidence="8" id="KW-0238">DNA-binding</keyword>
<dbReference type="SMART" id="SM00480">
    <property type="entry name" value="POL3Bc"/>
    <property type="match status" value="1"/>
</dbReference>
<proteinExistence type="inferred from homology"/>
<evidence type="ECO:0000256" key="3">
    <source>
        <dbReference type="ARBA" id="ARBA00022490"/>
    </source>
</evidence>
<dbReference type="Gene3D" id="3.10.150.10">
    <property type="entry name" value="DNA Polymerase III, subunit A, domain 2"/>
    <property type="match status" value="1"/>
</dbReference>
<dbReference type="EMBL" id="LAZR01011982">
    <property type="protein sequence ID" value="KKM49236.1"/>
    <property type="molecule type" value="Genomic_DNA"/>
</dbReference>
<dbReference type="GO" id="GO:0003677">
    <property type="term" value="F:DNA binding"/>
    <property type="evidence" value="ECO:0007669"/>
    <property type="project" value="UniProtKB-KW"/>
</dbReference>
<evidence type="ECO:0000256" key="9">
    <source>
        <dbReference type="SAM" id="MobiDB-lite"/>
    </source>
</evidence>
<keyword evidence="5" id="KW-0548">Nucleotidyltransferase</keyword>
<dbReference type="GO" id="GO:0003887">
    <property type="term" value="F:DNA-directed DNA polymerase activity"/>
    <property type="evidence" value="ECO:0007669"/>
    <property type="project" value="UniProtKB-KW"/>
</dbReference>
<comment type="similarity">
    <text evidence="2">Belongs to the beta sliding clamp family.</text>
</comment>
<dbReference type="CDD" id="cd00140">
    <property type="entry name" value="beta_clamp"/>
    <property type="match status" value="1"/>
</dbReference>
<evidence type="ECO:0000313" key="10">
    <source>
        <dbReference type="EMBL" id="KKM49236.1"/>
    </source>
</evidence>
<dbReference type="InterPro" id="IPR001001">
    <property type="entry name" value="DNA_polIII_beta"/>
</dbReference>
<sequence>MPGKEVIEMEIQVRRLRETLALLEPAVPKKASLPVCRYVRLGDGRAIATDLDVGVSIDLAGAEEPILLPLKGALDFLRFTPGHQAALIAVSDNKATITVGDMQTILESADPQDFPALPMDGGESDGVLNGDALVRALVSVAPYATSETGRPTLNGVHLATGDELEAVAADGYRLVWERIPGRLPGPPMVIPTRAVDLLAPLWKHAAAPAVGEAQDVAGLAMAKRLIRLDWGTERLRLRFGAVCMAIKLIQGTFPNYRQLIPSETTSSLTVFGEDLERAVRQVAGMAQKGSGIVRLSWEGERLLVSAKAEDVGETSVPVAAQCASPGRTALNLGYLRGYLKGKAGFITISLSGESGPVLFAHRGTPHVVMMPMGVQWDGPTPAAVSEAEEGVEQAEAHAEVAQDASEEEPKRKRKRKEG</sequence>
<comment type="caution">
    <text evidence="10">The sequence shown here is derived from an EMBL/GenBank/DDBJ whole genome shotgun (WGS) entry which is preliminary data.</text>
</comment>
<evidence type="ECO:0000256" key="8">
    <source>
        <dbReference type="ARBA" id="ARBA00023125"/>
    </source>
</evidence>
<keyword evidence="3" id="KW-0963">Cytoplasm</keyword>
<dbReference type="GO" id="GO:0006271">
    <property type="term" value="P:DNA strand elongation involved in DNA replication"/>
    <property type="evidence" value="ECO:0007669"/>
    <property type="project" value="TreeGrafter"/>
</dbReference>
<dbReference type="SUPFAM" id="SSF55979">
    <property type="entry name" value="DNA clamp"/>
    <property type="match status" value="2"/>
</dbReference>
<protein>
    <recommendedName>
        <fullName evidence="11">DNA polymerase III beta sliding clamp central domain-containing protein</fullName>
    </recommendedName>
</protein>
<evidence type="ECO:0000256" key="4">
    <source>
        <dbReference type="ARBA" id="ARBA00022679"/>
    </source>
</evidence>
<dbReference type="GO" id="GO:0009360">
    <property type="term" value="C:DNA polymerase III complex"/>
    <property type="evidence" value="ECO:0007669"/>
    <property type="project" value="InterPro"/>
</dbReference>
<evidence type="ECO:0000256" key="1">
    <source>
        <dbReference type="ARBA" id="ARBA00004496"/>
    </source>
</evidence>
<dbReference type="PANTHER" id="PTHR30478">
    <property type="entry name" value="DNA POLYMERASE III SUBUNIT BETA"/>
    <property type="match status" value="1"/>
</dbReference>
<dbReference type="PANTHER" id="PTHR30478:SF0">
    <property type="entry name" value="BETA SLIDING CLAMP"/>
    <property type="match status" value="1"/>
</dbReference>